<name>A0ABY7UL48_9CORY</name>
<dbReference type="Proteomes" id="UP001218071">
    <property type="component" value="Chromosome"/>
</dbReference>
<accession>A0ABY7UL48</accession>
<reference evidence="2 3" key="1">
    <citation type="submission" date="2020-10" db="EMBL/GenBank/DDBJ databases">
        <title>Complete genome sequence of Corynebacterium jeddahense DSM 45997, type strain of Corynebacterium jeddahense.</title>
        <authorList>
            <person name="Busche T."/>
            <person name="Kalinowski J."/>
            <person name="Ruckert C."/>
        </authorList>
    </citation>
    <scope>NUCLEOTIDE SEQUENCE [LARGE SCALE GENOMIC DNA]</scope>
    <source>
        <strain evidence="2 3">DSM 45997</strain>
    </source>
</reference>
<keyword evidence="1" id="KW-0472">Membrane</keyword>
<evidence type="ECO:0000313" key="3">
    <source>
        <dbReference type="Proteomes" id="UP001218071"/>
    </source>
</evidence>
<dbReference type="EMBL" id="CP063194">
    <property type="protein sequence ID" value="WCZ39442.1"/>
    <property type="molecule type" value="Genomic_DNA"/>
</dbReference>
<proteinExistence type="predicted"/>
<protein>
    <submittedName>
        <fullName evidence="2">Uncharacterized protein</fullName>
    </submittedName>
</protein>
<keyword evidence="3" id="KW-1185">Reference proteome</keyword>
<gene>
    <name evidence="2" type="ORF">CJEDD_09275</name>
</gene>
<evidence type="ECO:0000313" key="2">
    <source>
        <dbReference type="EMBL" id="WCZ39442.1"/>
    </source>
</evidence>
<evidence type="ECO:0000256" key="1">
    <source>
        <dbReference type="SAM" id="Phobius"/>
    </source>
</evidence>
<feature type="transmembrane region" description="Helical" evidence="1">
    <location>
        <begin position="21"/>
        <end position="43"/>
    </location>
</feature>
<sequence length="45" mass="4844">MLVQVLSAERVRRKFLRVGPYVDIGAGVFFVEVGAVLIVRGAAAL</sequence>
<keyword evidence="1" id="KW-0812">Transmembrane</keyword>
<keyword evidence="1" id="KW-1133">Transmembrane helix</keyword>
<organism evidence="2 3">
    <name type="scientific">Corynebacterium jeddahense</name>
    <dbReference type="NCBI Taxonomy" id="1414719"/>
    <lineage>
        <taxon>Bacteria</taxon>
        <taxon>Bacillati</taxon>
        <taxon>Actinomycetota</taxon>
        <taxon>Actinomycetes</taxon>
        <taxon>Mycobacteriales</taxon>
        <taxon>Corynebacteriaceae</taxon>
        <taxon>Corynebacterium</taxon>
    </lineage>
</organism>